<evidence type="ECO:0000259" key="8">
    <source>
        <dbReference type="PROSITE" id="PS50885"/>
    </source>
</evidence>
<proteinExistence type="predicted"/>
<sequence length="590" mass="67354">MFRLFRKWNTLRNQLFVVYLIVMISVLLIVSIISYSTVANLLQENAEAQMKQTVTESQGRFNSIYEQINMVTKQIITNDAVQNILMDVNHDEVITFNERQSLVNAINMIQANTDGIYGTEIYTHNYERIIPIDSYNLMNRVNTHWIKKAYDAGGKLIWIGEDPLDENYFLAMRSVNLMNNNFQHGGFAIVRIDRTIFSLSNTVGGAEEGYTILVDENNGVIVTNYKGEDLESIYEASNEQISLDEREYVIVESTSPSTGWTLYRLTPVQELTSGISTVQAGIVIAGGIGIVIFFISSLFLSTLITRPITRLTETMRDANEGILQHNPPAKSTVEINELNQTYNQLATETNYLVQMVYEKEIVKSRTELKALQAQIHPHFLFNTLDALYWSLEDKNEDELAETVLAMSELFRYTITKETDDEWVTIEEELDHIDRYMSIMEMRFGSRLLWEKETDLDVLHAKIPKLMIQPLVENAILHGAEGRIGDCTVTVKVERADIDNRVNISVSDNGKGMSEEKLEEIQQLLIGNINIKKEYGLALQNVQQRLNLFYDLQHVKGLYIDSKENEGTRISFQIPLEGGRTIAEKSHSDRG</sequence>
<dbReference type="SMART" id="SM00387">
    <property type="entry name" value="HATPase_c"/>
    <property type="match status" value="1"/>
</dbReference>
<evidence type="ECO:0000313" key="9">
    <source>
        <dbReference type="EMBL" id="MBB6512547.1"/>
    </source>
</evidence>
<dbReference type="Gene3D" id="3.30.565.10">
    <property type="entry name" value="Histidine kinase-like ATPase, C-terminal domain"/>
    <property type="match status" value="1"/>
</dbReference>
<dbReference type="EMBL" id="JACHON010000003">
    <property type="protein sequence ID" value="MBB6512547.1"/>
    <property type="molecule type" value="Genomic_DNA"/>
</dbReference>
<evidence type="ECO:0000256" key="3">
    <source>
        <dbReference type="ARBA" id="ARBA00022553"/>
    </source>
</evidence>
<keyword evidence="7" id="KW-0812">Transmembrane</keyword>
<keyword evidence="6 7" id="KW-0472">Membrane</keyword>
<evidence type="ECO:0000256" key="5">
    <source>
        <dbReference type="ARBA" id="ARBA00022777"/>
    </source>
</evidence>
<keyword evidence="2" id="KW-1003">Cell membrane</keyword>
<dbReference type="InterPro" id="IPR050640">
    <property type="entry name" value="Bact_2-comp_sensor_kinase"/>
</dbReference>
<organism evidence="9 10">
    <name type="scientific">Gracilibacillus halotolerans</name>
    <dbReference type="NCBI Taxonomy" id="74386"/>
    <lineage>
        <taxon>Bacteria</taxon>
        <taxon>Bacillati</taxon>
        <taxon>Bacillota</taxon>
        <taxon>Bacilli</taxon>
        <taxon>Bacillales</taxon>
        <taxon>Bacillaceae</taxon>
        <taxon>Gracilibacillus</taxon>
    </lineage>
</organism>
<evidence type="ECO:0000256" key="1">
    <source>
        <dbReference type="ARBA" id="ARBA00004651"/>
    </source>
</evidence>
<keyword evidence="7" id="KW-1133">Transmembrane helix</keyword>
<evidence type="ECO:0000256" key="6">
    <source>
        <dbReference type="ARBA" id="ARBA00023136"/>
    </source>
</evidence>
<dbReference type="AlphaFoldDB" id="A0A841RKZ6"/>
<dbReference type="InterPro" id="IPR003594">
    <property type="entry name" value="HATPase_dom"/>
</dbReference>
<evidence type="ECO:0000313" key="10">
    <source>
        <dbReference type="Proteomes" id="UP000572212"/>
    </source>
</evidence>
<name>A0A841RKZ6_9BACI</name>
<evidence type="ECO:0000256" key="4">
    <source>
        <dbReference type="ARBA" id="ARBA00022679"/>
    </source>
</evidence>
<evidence type="ECO:0000256" key="7">
    <source>
        <dbReference type="SAM" id="Phobius"/>
    </source>
</evidence>
<dbReference type="PANTHER" id="PTHR34220">
    <property type="entry name" value="SENSOR HISTIDINE KINASE YPDA"/>
    <property type="match status" value="1"/>
</dbReference>
<keyword evidence="5 9" id="KW-0418">Kinase</keyword>
<dbReference type="CDD" id="cd06225">
    <property type="entry name" value="HAMP"/>
    <property type="match status" value="1"/>
</dbReference>
<reference evidence="9 10" key="1">
    <citation type="submission" date="2020-08" db="EMBL/GenBank/DDBJ databases">
        <title>Genomic Encyclopedia of Type Strains, Phase IV (KMG-IV): sequencing the most valuable type-strain genomes for metagenomic binning, comparative biology and taxonomic classification.</title>
        <authorList>
            <person name="Goeker M."/>
        </authorList>
    </citation>
    <scope>NUCLEOTIDE SEQUENCE [LARGE SCALE GENOMIC DNA]</scope>
    <source>
        <strain evidence="9 10">DSM 11805</strain>
    </source>
</reference>
<dbReference type="SUPFAM" id="SSF55874">
    <property type="entry name" value="ATPase domain of HSP90 chaperone/DNA topoisomerase II/histidine kinase"/>
    <property type="match status" value="1"/>
</dbReference>
<dbReference type="Pfam" id="PF02518">
    <property type="entry name" value="HATPase_c"/>
    <property type="match status" value="1"/>
</dbReference>
<dbReference type="EC" id="2.7.13.3" evidence="9"/>
<comment type="caution">
    <text evidence="9">The sequence shown here is derived from an EMBL/GenBank/DDBJ whole genome shotgun (WGS) entry which is preliminary data.</text>
</comment>
<feature type="transmembrane region" description="Helical" evidence="7">
    <location>
        <begin position="280"/>
        <end position="300"/>
    </location>
</feature>
<dbReference type="InterPro" id="IPR036890">
    <property type="entry name" value="HATPase_C_sf"/>
</dbReference>
<dbReference type="PANTHER" id="PTHR34220:SF7">
    <property type="entry name" value="SENSOR HISTIDINE KINASE YPDA"/>
    <property type="match status" value="1"/>
</dbReference>
<gene>
    <name evidence="9" type="ORF">GGQ92_001330</name>
</gene>
<comment type="subcellular location">
    <subcellularLocation>
        <location evidence="1">Cell membrane</location>
        <topology evidence="1">Multi-pass membrane protein</topology>
    </subcellularLocation>
</comment>
<feature type="domain" description="HAMP" evidence="8">
    <location>
        <begin position="302"/>
        <end position="354"/>
    </location>
</feature>
<keyword evidence="10" id="KW-1185">Reference proteome</keyword>
<dbReference type="Gene3D" id="6.10.340.10">
    <property type="match status" value="1"/>
</dbReference>
<keyword evidence="3" id="KW-0597">Phosphoprotein</keyword>
<dbReference type="Pfam" id="PF06580">
    <property type="entry name" value="His_kinase"/>
    <property type="match status" value="1"/>
</dbReference>
<dbReference type="PROSITE" id="PS50885">
    <property type="entry name" value="HAMP"/>
    <property type="match status" value="1"/>
</dbReference>
<dbReference type="Pfam" id="PF00672">
    <property type="entry name" value="HAMP"/>
    <property type="match status" value="1"/>
</dbReference>
<dbReference type="GO" id="GO:0005886">
    <property type="term" value="C:plasma membrane"/>
    <property type="evidence" value="ECO:0007669"/>
    <property type="project" value="UniProtKB-SubCell"/>
</dbReference>
<dbReference type="InterPro" id="IPR010559">
    <property type="entry name" value="Sig_transdc_His_kin_internal"/>
</dbReference>
<feature type="transmembrane region" description="Helical" evidence="7">
    <location>
        <begin position="16"/>
        <end position="35"/>
    </location>
</feature>
<dbReference type="GO" id="GO:0000155">
    <property type="term" value="F:phosphorelay sensor kinase activity"/>
    <property type="evidence" value="ECO:0007669"/>
    <property type="project" value="InterPro"/>
</dbReference>
<accession>A0A841RKZ6</accession>
<dbReference type="Proteomes" id="UP000572212">
    <property type="component" value="Unassembled WGS sequence"/>
</dbReference>
<keyword evidence="4 9" id="KW-0808">Transferase</keyword>
<dbReference type="RefSeq" id="WP_184245937.1">
    <property type="nucleotide sequence ID" value="NZ_BAAACU010000058.1"/>
</dbReference>
<dbReference type="InterPro" id="IPR003660">
    <property type="entry name" value="HAMP_dom"/>
</dbReference>
<evidence type="ECO:0000256" key="2">
    <source>
        <dbReference type="ARBA" id="ARBA00022475"/>
    </source>
</evidence>
<protein>
    <submittedName>
        <fullName evidence="9">Two-component system sensor histidine kinase YesM</fullName>
        <ecNumber evidence="9">2.7.13.3</ecNumber>
    </submittedName>
</protein>